<evidence type="ECO:0000313" key="6">
    <source>
        <dbReference type="EMBL" id="SEM66917.1"/>
    </source>
</evidence>
<dbReference type="InterPro" id="IPR036428">
    <property type="entry name" value="PCD_sf"/>
</dbReference>
<dbReference type="EC" id="4.2.1.96" evidence="3"/>
<evidence type="ECO:0000256" key="3">
    <source>
        <dbReference type="ARBA" id="ARBA00013252"/>
    </source>
</evidence>
<evidence type="ECO:0000256" key="1">
    <source>
        <dbReference type="ARBA" id="ARBA00001554"/>
    </source>
</evidence>
<keyword evidence="5" id="KW-0456">Lyase</keyword>
<organism evidence="6 7">
    <name type="scientific">Nonomuraea pusilla</name>
    <dbReference type="NCBI Taxonomy" id="46177"/>
    <lineage>
        <taxon>Bacteria</taxon>
        <taxon>Bacillati</taxon>
        <taxon>Actinomycetota</taxon>
        <taxon>Actinomycetes</taxon>
        <taxon>Streptosporangiales</taxon>
        <taxon>Streptosporangiaceae</taxon>
        <taxon>Nonomuraea</taxon>
    </lineage>
</organism>
<evidence type="ECO:0000256" key="5">
    <source>
        <dbReference type="ARBA" id="ARBA00023239"/>
    </source>
</evidence>
<name>A0A1H8ABI7_9ACTN</name>
<dbReference type="SUPFAM" id="SSF55248">
    <property type="entry name" value="PCD-like"/>
    <property type="match status" value="1"/>
</dbReference>
<comment type="catalytic activity">
    <reaction evidence="1">
        <text>(4aS,6R)-4a-hydroxy-L-erythro-5,6,7,8-tetrahydrobiopterin = (6R)-L-erythro-6,7-dihydrobiopterin + H2O</text>
        <dbReference type="Rhea" id="RHEA:11920"/>
        <dbReference type="ChEBI" id="CHEBI:15377"/>
        <dbReference type="ChEBI" id="CHEBI:15642"/>
        <dbReference type="ChEBI" id="CHEBI:43120"/>
        <dbReference type="EC" id="4.2.1.96"/>
    </reaction>
</comment>
<dbReference type="RefSeq" id="WP_055509805.1">
    <property type="nucleotide sequence ID" value="NZ_BBZG01000007.1"/>
</dbReference>
<dbReference type="EMBL" id="FOBF01000016">
    <property type="protein sequence ID" value="SEM66917.1"/>
    <property type="molecule type" value="Genomic_DNA"/>
</dbReference>
<dbReference type="CDD" id="cd00488">
    <property type="entry name" value="PCD_DCoH"/>
    <property type="match status" value="1"/>
</dbReference>
<dbReference type="PANTHER" id="PTHR12599:SF0">
    <property type="entry name" value="PTERIN-4-ALPHA-CARBINOLAMINE DEHYDRATASE"/>
    <property type="match status" value="1"/>
</dbReference>
<evidence type="ECO:0000256" key="2">
    <source>
        <dbReference type="ARBA" id="ARBA00006472"/>
    </source>
</evidence>
<dbReference type="PANTHER" id="PTHR12599">
    <property type="entry name" value="PTERIN-4-ALPHA-CARBINOLAMINE DEHYDRATASE"/>
    <property type="match status" value="1"/>
</dbReference>
<gene>
    <name evidence="6" type="ORF">SAMN05660976_05732</name>
</gene>
<evidence type="ECO:0000256" key="4">
    <source>
        <dbReference type="ARBA" id="ARBA00021735"/>
    </source>
</evidence>
<proteinExistence type="inferred from homology"/>
<dbReference type="GO" id="GO:0006729">
    <property type="term" value="P:tetrahydrobiopterin biosynthetic process"/>
    <property type="evidence" value="ECO:0007669"/>
    <property type="project" value="InterPro"/>
</dbReference>
<dbReference type="OrthoDB" id="15077at2"/>
<dbReference type="AlphaFoldDB" id="A0A1H8ABI7"/>
<accession>A0A1H8ABI7</accession>
<reference evidence="6 7" key="1">
    <citation type="submission" date="2016-10" db="EMBL/GenBank/DDBJ databases">
        <authorList>
            <person name="de Groot N.N."/>
        </authorList>
    </citation>
    <scope>NUCLEOTIDE SEQUENCE [LARGE SCALE GENOMIC DNA]</scope>
    <source>
        <strain evidence="6 7">DSM 43357</strain>
    </source>
</reference>
<dbReference type="STRING" id="46177.SAMN05660976_05732"/>
<comment type="similarity">
    <text evidence="2">Belongs to the pterin-4-alpha-carbinolamine dehydratase family.</text>
</comment>
<dbReference type="NCBIfam" id="NF002017">
    <property type="entry name" value="PRK00823.1-2"/>
    <property type="match status" value="1"/>
</dbReference>
<dbReference type="Gene3D" id="3.30.1360.20">
    <property type="entry name" value="Transcriptional coactivator/pterin dehydratase"/>
    <property type="match status" value="1"/>
</dbReference>
<dbReference type="InterPro" id="IPR001533">
    <property type="entry name" value="Pterin_deHydtase"/>
</dbReference>
<dbReference type="Proteomes" id="UP000198953">
    <property type="component" value="Unassembled WGS sequence"/>
</dbReference>
<keyword evidence="7" id="KW-1185">Reference proteome</keyword>
<sequence>MDIDRRMQDLPAWRREGDEIRRTVNAPDFPAAIRIVDDIAVKAEELNHHPDIDIRWRTLHLTLTTHDKGGLTDLDFTLAALIDDIAAKHGA</sequence>
<dbReference type="Pfam" id="PF01329">
    <property type="entry name" value="Pterin_4a"/>
    <property type="match status" value="1"/>
</dbReference>
<dbReference type="GO" id="GO:0008124">
    <property type="term" value="F:4-alpha-hydroxytetrahydrobiopterin dehydratase activity"/>
    <property type="evidence" value="ECO:0007669"/>
    <property type="project" value="UniProtKB-EC"/>
</dbReference>
<protein>
    <recommendedName>
        <fullName evidence="4">Putative pterin-4-alpha-carbinolamine dehydratase</fullName>
        <ecNumber evidence="3">4.2.1.96</ecNumber>
    </recommendedName>
</protein>
<evidence type="ECO:0000313" key="7">
    <source>
        <dbReference type="Proteomes" id="UP000198953"/>
    </source>
</evidence>